<evidence type="ECO:0000256" key="1">
    <source>
        <dbReference type="SAM" id="MobiDB-lite"/>
    </source>
</evidence>
<dbReference type="InterPro" id="IPR011611">
    <property type="entry name" value="PfkB_dom"/>
</dbReference>
<sequence length="291" mass="30466">MSEVSEPSLKGSRGPSSPSGLLVLGLNPGLQTILRLRALDLGQVNRAEAAMTGVGGKGQNAAKAAQTLLSKLRPESMCAVMVAQFLGGTTGDEVQRLLSQQGIQDITTQTGAMTRQLVTLVDYAAGPASGSHVDPVVTELIAPSQPIHDAASREMLAKVTEAAPSFKCILLMGTWPSGTSAEIYGAAAAAKASGAQCLLDAVKPVEDISNLLASGNVDIYKVNAMEVCTLMGMVSAQGVREGEVHEHQVREAVSKMFDRYPGVRHVAITVPGLQVDSKTLMISFLPFPTQN</sequence>
<organism evidence="3 4">
    <name type="scientific">Symbiodinium natans</name>
    <dbReference type="NCBI Taxonomy" id="878477"/>
    <lineage>
        <taxon>Eukaryota</taxon>
        <taxon>Sar</taxon>
        <taxon>Alveolata</taxon>
        <taxon>Dinophyceae</taxon>
        <taxon>Suessiales</taxon>
        <taxon>Symbiodiniaceae</taxon>
        <taxon>Symbiodinium</taxon>
    </lineage>
</organism>
<proteinExistence type="predicted"/>
<accession>A0A812RDR6</accession>
<dbReference type="PANTHER" id="PTHR46566">
    <property type="entry name" value="1-PHOSPHOFRUCTOKINASE-RELATED"/>
    <property type="match status" value="1"/>
</dbReference>
<dbReference type="Gene3D" id="3.40.1190.20">
    <property type="match status" value="1"/>
</dbReference>
<protein>
    <submittedName>
        <fullName evidence="3">LacC protein</fullName>
    </submittedName>
</protein>
<keyword evidence="4" id="KW-1185">Reference proteome</keyword>
<dbReference type="Proteomes" id="UP000604046">
    <property type="component" value="Unassembled WGS sequence"/>
</dbReference>
<dbReference type="InterPro" id="IPR029056">
    <property type="entry name" value="Ribokinase-like"/>
</dbReference>
<feature type="domain" description="Carbohydrate kinase PfkB" evidence="2">
    <location>
        <begin position="41"/>
        <end position="269"/>
    </location>
</feature>
<dbReference type="EMBL" id="CAJNDS010002325">
    <property type="protein sequence ID" value="CAE7433290.1"/>
    <property type="molecule type" value="Genomic_DNA"/>
</dbReference>
<gene>
    <name evidence="3" type="primary">lacC</name>
    <name evidence="3" type="ORF">SNAT2548_LOCUS23530</name>
</gene>
<evidence type="ECO:0000313" key="3">
    <source>
        <dbReference type="EMBL" id="CAE7433290.1"/>
    </source>
</evidence>
<evidence type="ECO:0000313" key="4">
    <source>
        <dbReference type="Proteomes" id="UP000604046"/>
    </source>
</evidence>
<evidence type="ECO:0000259" key="2">
    <source>
        <dbReference type="Pfam" id="PF00294"/>
    </source>
</evidence>
<feature type="region of interest" description="Disordered" evidence="1">
    <location>
        <begin position="1"/>
        <end position="20"/>
    </location>
</feature>
<name>A0A812RDR6_9DINO</name>
<reference evidence="3" key="1">
    <citation type="submission" date="2021-02" db="EMBL/GenBank/DDBJ databases">
        <authorList>
            <person name="Dougan E. K."/>
            <person name="Rhodes N."/>
            <person name="Thang M."/>
            <person name="Chan C."/>
        </authorList>
    </citation>
    <scope>NUCLEOTIDE SEQUENCE</scope>
</reference>
<dbReference type="SUPFAM" id="SSF53613">
    <property type="entry name" value="Ribokinase-like"/>
    <property type="match status" value="1"/>
</dbReference>
<dbReference type="AlphaFoldDB" id="A0A812RDR6"/>
<dbReference type="PANTHER" id="PTHR46566:SF2">
    <property type="entry name" value="ATP-DEPENDENT 6-PHOSPHOFRUCTOKINASE ISOZYME 2"/>
    <property type="match status" value="1"/>
</dbReference>
<dbReference type="Pfam" id="PF00294">
    <property type="entry name" value="PfkB"/>
    <property type="match status" value="1"/>
</dbReference>
<dbReference type="OrthoDB" id="444270at2759"/>
<feature type="compositionally biased region" description="Low complexity" evidence="1">
    <location>
        <begin position="7"/>
        <end position="20"/>
    </location>
</feature>
<comment type="caution">
    <text evidence="3">The sequence shown here is derived from an EMBL/GenBank/DDBJ whole genome shotgun (WGS) entry which is preliminary data.</text>
</comment>